<dbReference type="RefSeq" id="WP_110476416.1">
    <property type="nucleotide sequence ID" value="NZ_BMWQ01000009.1"/>
</dbReference>
<evidence type="ECO:0000313" key="2">
    <source>
        <dbReference type="Proteomes" id="UP000248054"/>
    </source>
</evidence>
<dbReference type="SUPFAM" id="SSF75169">
    <property type="entry name" value="DsrEFH-like"/>
    <property type="match status" value="1"/>
</dbReference>
<dbReference type="AlphaFoldDB" id="A0A2V4YAI2"/>
<dbReference type="InterPro" id="IPR027396">
    <property type="entry name" value="DsrEFH-like"/>
</dbReference>
<dbReference type="EMBL" id="QJTD01000008">
    <property type="protein sequence ID" value="PYE80013.1"/>
    <property type="molecule type" value="Genomic_DNA"/>
</dbReference>
<sequence length="146" mass="16320">MKNQFFIILLVFVGSLLYTPVTAQSLSISVIENSIKKDGKYAILVSNSRYFQAAVRTGKGLKAKHSELDFQVVLIGPVVKDLAKDESLKSSIETSEKFGIRLVVCEAAMNHFELKQTDYHNYIAFTPDGFVYFLGLQESGFKTITL</sequence>
<name>A0A2V4YAI2_9FLAO</name>
<proteinExistence type="predicted"/>
<dbReference type="Gene3D" id="3.40.1260.10">
    <property type="entry name" value="DsrEFH-like"/>
    <property type="match status" value="1"/>
</dbReference>
<organism evidence="1 2">
    <name type="scientific">Winogradskyella epiphytica</name>
    <dbReference type="NCBI Taxonomy" id="262005"/>
    <lineage>
        <taxon>Bacteria</taxon>
        <taxon>Pseudomonadati</taxon>
        <taxon>Bacteroidota</taxon>
        <taxon>Flavobacteriia</taxon>
        <taxon>Flavobacteriales</taxon>
        <taxon>Flavobacteriaceae</taxon>
        <taxon>Winogradskyella</taxon>
    </lineage>
</organism>
<protein>
    <submittedName>
        <fullName evidence="1">DsrE/DsrF/DsrH-like protein</fullName>
    </submittedName>
</protein>
<dbReference type="InterPro" id="IPR003787">
    <property type="entry name" value="Sulphur_relay_DsrE/F-like"/>
</dbReference>
<accession>A0A2V4YAI2</accession>
<gene>
    <name evidence="1" type="ORF">DFQ11_10837</name>
</gene>
<dbReference type="Proteomes" id="UP000248054">
    <property type="component" value="Unassembled WGS sequence"/>
</dbReference>
<dbReference type="Pfam" id="PF02635">
    <property type="entry name" value="DsrE"/>
    <property type="match status" value="1"/>
</dbReference>
<comment type="caution">
    <text evidence="1">The sequence shown here is derived from an EMBL/GenBank/DDBJ whole genome shotgun (WGS) entry which is preliminary data.</text>
</comment>
<reference evidence="1 2" key="1">
    <citation type="submission" date="2018-06" db="EMBL/GenBank/DDBJ databases">
        <title>Genomic Encyclopedia of Type Strains, Phase III (KMG-III): the genomes of soil and plant-associated and newly described type strains.</title>
        <authorList>
            <person name="Whitman W."/>
        </authorList>
    </citation>
    <scope>NUCLEOTIDE SEQUENCE [LARGE SCALE GENOMIC DNA]</scope>
    <source>
        <strain evidence="1 2">CECT 7945</strain>
    </source>
</reference>
<keyword evidence="2" id="KW-1185">Reference proteome</keyword>
<evidence type="ECO:0000313" key="1">
    <source>
        <dbReference type="EMBL" id="PYE80013.1"/>
    </source>
</evidence>
<dbReference type="OrthoDB" id="1467432at2"/>